<dbReference type="InterPro" id="IPR052669">
    <property type="entry name" value="SL1/TIF-IB_Component"/>
</dbReference>
<dbReference type="GO" id="GO:0000120">
    <property type="term" value="C:RNA polymerase I transcription regulator complex"/>
    <property type="evidence" value="ECO:0007669"/>
    <property type="project" value="InterPro"/>
</dbReference>
<comment type="caution">
    <text evidence="1">The sequence shown here is derived from an EMBL/GenBank/DDBJ whole genome shotgun (WGS) entry which is preliminary data.</text>
</comment>
<dbReference type="Pfam" id="PF14929">
    <property type="entry name" value="TAF1_subA"/>
    <property type="match status" value="1"/>
</dbReference>
<dbReference type="EMBL" id="WNYA01009137">
    <property type="protein sequence ID" value="KAG8540845.1"/>
    <property type="molecule type" value="Genomic_DNA"/>
</dbReference>
<dbReference type="Proteomes" id="UP000824782">
    <property type="component" value="Unassembled WGS sequence"/>
</dbReference>
<protein>
    <submittedName>
        <fullName evidence="1">Uncharacterized protein</fullName>
    </submittedName>
</protein>
<accession>A0AAV6Z0N6</accession>
<organism evidence="1 2">
    <name type="scientific">Engystomops pustulosus</name>
    <name type="common">Tungara frog</name>
    <name type="synonym">Physalaemus pustulosus</name>
    <dbReference type="NCBI Taxonomy" id="76066"/>
    <lineage>
        <taxon>Eukaryota</taxon>
        <taxon>Metazoa</taxon>
        <taxon>Chordata</taxon>
        <taxon>Craniata</taxon>
        <taxon>Vertebrata</taxon>
        <taxon>Euteleostomi</taxon>
        <taxon>Amphibia</taxon>
        <taxon>Batrachia</taxon>
        <taxon>Anura</taxon>
        <taxon>Neobatrachia</taxon>
        <taxon>Hyloidea</taxon>
        <taxon>Leptodactylidae</taxon>
        <taxon>Leiuperinae</taxon>
        <taxon>Engystomops</taxon>
    </lineage>
</organism>
<sequence>METETVVEENEDNGGALPMETETAVEENEDFGISLPILHRTKGPLKSCYVTADLCLRLIHEAMRKKQWEKASGLLSSYFQTLESRHTTRQQVAPEIIWRLGSEILLNHPKCTRGDINVFHEAMKNIGLRNYLGIMLFIQDTSS</sequence>
<dbReference type="GO" id="GO:0006360">
    <property type="term" value="P:transcription by RNA polymerase I"/>
    <property type="evidence" value="ECO:0007669"/>
    <property type="project" value="InterPro"/>
</dbReference>
<dbReference type="PANTHER" id="PTHR32122:SF1">
    <property type="entry name" value="TATA BOX-BINDING PROTEIN-ASSOCIATED FACTOR RNA POLYMERASE I SUBUNIT A"/>
    <property type="match status" value="1"/>
</dbReference>
<proteinExistence type="predicted"/>
<evidence type="ECO:0000313" key="2">
    <source>
        <dbReference type="Proteomes" id="UP000824782"/>
    </source>
</evidence>
<dbReference type="AlphaFoldDB" id="A0AAV6Z0N6"/>
<reference evidence="1" key="1">
    <citation type="thesis" date="2020" institute="ProQuest LLC" country="789 East Eisenhower Parkway, Ann Arbor, MI, USA">
        <title>Comparative Genomics and Chromosome Evolution.</title>
        <authorList>
            <person name="Mudd A.B."/>
        </authorList>
    </citation>
    <scope>NUCLEOTIDE SEQUENCE</scope>
    <source>
        <strain evidence="1">237g6f4</strain>
        <tissue evidence="1">Blood</tissue>
    </source>
</reference>
<dbReference type="PANTHER" id="PTHR32122">
    <property type="entry name" value="TATA BOX-BINDING PROTEIN ASSOCIATED FACTOR RNA POLYMERASE I SUBUNIT A"/>
    <property type="match status" value="1"/>
</dbReference>
<dbReference type="InterPro" id="IPR039495">
    <property type="entry name" value="TAF1A"/>
</dbReference>
<name>A0AAV6Z0N6_ENGPU</name>
<gene>
    <name evidence="1" type="ORF">GDO81_030199</name>
</gene>
<keyword evidence="2" id="KW-1185">Reference proteome</keyword>
<evidence type="ECO:0000313" key="1">
    <source>
        <dbReference type="EMBL" id="KAG8540845.1"/>
    </source>
</evidence>